<dbReference type="Proteomes" id="UP000254741">
    <property type="component" value="Unassembled WGS sequence"/>
</dbReference>
<dbReference type="EMBL" id="UGXG01000002">
    <property type="protein sequence ID" value="SUG48798.1"/>
    <property type="molecule type" value="Genomic_DNA"/>
</dbReference>
<protein>
    <submittedName>
        <fullName evidence="2">Uncharacterized protein</fullName>
    </submittedName>
</protein>
<organism evidence="2 3">
    <name type="scientific">Salmonella enterica subsp. arizonae</name>
    <dbReference type="NCBI Taxonomy" id="59203"/>
    <lineage>
        <taxon>Bacteria</taxon>
        <taxon>Pseudomonadati</taxon>
        <taxon>Pseudomonadota</taxon>
        <taxon>Gammaproteobacteria</taxon>
        <taxon>Enterobacterales</taxon>
        <taxon>Enterobacteriaceae</taxon>
        <taxon>Salmonella</taxon>
    </lineage>
</organism>
<reference evidence="2 3" key="1">
    <citation type="submission" date="2018-06" db="EMBL/GenBank/DDBJ databases">
        <authorList>
            <consortium name="Pathogen Informatics"/>
            <person name="Doyle S."/>
        </authorList>
    </citation>
    <scope>NUCLEOTIDE SEQUENCE [LARGE SCALE GENOMIC DNA]</scope>
    <source>
        <strain evidence="2 3">NCTC8297</strain>
    </source>
</reference>
<feature type="compositionally biased region" description="Basic and acidic residues" evidence="1">
    <location>
        <begin position="20"/>
        <end position="35"/>
    </location>
</feature>
<evidence type="ECO:0000313" key="2">
    <source>
        <dbReference type="EMBL" id="SUG48798.1"/>
    </source>
</evidence>
<sequence>MSKPKANKMGGRTAHYSDNGQHDGLRDHHAADQTV</sequence>
<feature type="region of interest" description="Disordered" evidence="1">
    <location>
        <begin position="1"/>
        <end position="35"/>
    </location>
</feature>
<evidence type="ECO:0000256" key="1">
    <source>
        <dbReference type="SAM" id="MobiDB-lite"/>
    </source>
</evidence>
<dbReference type="AlphaFoldDB" id="A0A379TDW5"/>
<name>A0A379TDW5_SALER</name>
<proteinExistence type="predicted"/>
<accession>A0A379TDW5</accession>
<gene>
    <name evidence="2" type="ORF">NCTC8297_04109</name>
</gene>
<evidence type="ECO:0000313" key="3">
    <source>
        <dbReference type="Proteomes" id="UP000254741"/>
    </source>
</evidence>